<reference evidence="2" key="1">
    <citation type="journal article" date="2023" name="Front. Plant Sci.">
        <title>Chromosomal-level genome assembly of Melastoma candidum provides insights into trichome evolution.</title>
        <authorList>
            <person name="Zhong Y."/>
            <person name="Wu W."/>
            <person name="Sun C."/>
            <person name="Zou P."/>
            <person name="Liu Y."/>
            <person name="Dai S."/>
            <person name="Zhou R."/>
        </authorList>
    </citation>
    <scope>NUCLEOTIDE SEQUENCE [LARGE SCALE GENOMIC DNA]</scope>
</reference>
<proteinExistence type="predicted"/>
<comment type="caution">
    <text evidence="1">The sequence shown here is derived from an EMBL/GenBank/DDBJ whole genome shotgun (WGS) entry which is preliminary data.</text>
</comment>
<accession>A0ACB9P2K6</accession>
<gene>
    <name evidence="1" type="ORF">MLD38_026075</name>
</gene>
<sequence>MNKDAPRELQLLPSPSSSLSRACPESSIHRNSCNDPSSLDLQLSISLRPSQGFPLNVATPSPGNGSAGVLKLQSAELIRVSAIEKAYTERVRELTRQEVGLAQTEFTCARHIWEKAREDLEKARRAKDRATRQVDSSSTSGMEITCQSCRQRFRP</sequence>
<name>A0ACB9P2K6_9MYRT</name>
<protein>
    <submittedName>
        <fullName evidence="1">Uncharacterized protein</fullName>
    </submittedName>
</protein>
<evidence type="ECO:0000313" key="2">
    <source>
        <dbReference type="Proteomes" id="UP001057402"/>
    </source>
</evidence>
<dbReference type="EMBL" id="CM042886">
    <property type="protein sequence ID" value="KAI4341341.1"/>
    <property type="molecule type" value="Genomic_DNA"/>
</dbReference>
<evidence type="ECO:0000313" key="1">
    <source>
        <dbReference type="EMBL" id="KAI4341341.1"/>
    </source>
</evidence>
<dbReference type="Proteomes" id="UP001057402">
    <property type="component" value="Chromosome 7"/>
</dbReference>
<organism evidence="1 2">
    <name type="scientific">Melastoma candidum</name>
    <dbReference type="NCBI Taxonomy" id="119954"/>
    <lineage>
        <taxon>Eukaryota</taxon>
        <taxon>Viridiplantae</taxon>
        <taxon>Streptophyta</taxon>
        <taxon>Embryophyta</taxon>
        <taxon>Tracheophyta</taxon>
        <taxon>Spermatophyta</taxon>
        <taxon>Magnoliopsida</taxon>
        <taxon>eudicotyledons</taxon>
        <taxon>Gunneridae</taxon>
        <taxon>Pentapetalae</taxon>
        <taxon>rosids</taxon>
        <taxon>malvids</taxon>
        <taxon>Myrtales</taxon>
        <taxon>Melastomataceae</taxon>
        <taxon>Melastomatoideae</taxon>
        <taxon>Melastomateae</taxon>
        <taxon>Melastoma</taxon>
    </lineage>
</organism>
<keyword evidence="2" id="KW-1185">Reference proteome</keyword>